<proteinExistence type="predicted"/>
<evidence type="ECO:0000313" key="2">
    <source>
        <dbReference type="Proteomes" id="UP000634136"/>
    </source>
</evidence>
<organism evidence="1 2">
    <name type="scientific">Senna tora</name>
    <dbReference type="NCBI Taxonomy" id="362788"/>
    <lineage>
        <taxon>Eukaryota</taxon>
        <taxon>Viridiplantae</taxon>
        <taxon>Streptophyta</taxon>
        <taxon>Embryophyta</taxon>
        <taxon>Tracheophyta</taxon>
        <taxon>Spermatophyta</taxon>
        <taxon>Magnoliopsida</taxon>
        <taxon>eudicotyledons</taxon>
        <taxon>Gunneridae</taxon>
        <taxon>Pentapetalae</taxon>
        <taxon>rosids</taxon>
        <taxon>fabids</taxon>
        <taxon>Fabales</taxon>
        <taxon>Fabaceae</taxon>
        <taxon>Caesalpinioideae</taxon>
        <taxon>Cassia clade</taxon>
        <taxon>Senna</taxon>
    </lineage>
</organism>
<gene>
    <name evidence="1" type="ORF">G2W53_015701</name>
</gene>
<protein>
    <submittedName>
        <fullName evidence="1">Uncharacterized protein</fullName>
    </submittedName>
</protein>
<dbReference type="AlphaFoldDB" id="A0A834WWU3"/>
<accession>A0A834WWU3</accession>
<name>A0A834WWU3_9FABA</name>
<evidence type="ECO:0000313" key="1">
    <source>
        <dbReference type="EMBL" id="KAF7833368.1"/>
    </source>
</evidence>
<reference evidence="1" key="1">
    <citation type="submission" date="2020-09" db="EMBL/GenBank/DDBJ databases">
        <title>Genome-Enabled Discovery of Anthraquinone Biosynthesis in Senna tora.</title>
        <authorList>
            <person name="Kang S.-H."/>
            <person name="Pandey R.P."/>
            <person name="Lee C.-M."/>
            <person name="Sim J.-S."/>
            <person name="Jeong J.-T."/>
            <person name="Choi B.-S."/>
            <person name="Jung M."/>
            <person name="Ginzburg D."/>
            <person name="Zhao K."/>
            <person name="Won S.Y."/>
            <person name="Oh T.-J."/>
            <person name="Yu Y."/>
            <person name="Kim N.-H."/>
            <person name="Lee O.R."/>
            <person name="Lee T.-H."/>
            <person name="Bashyal P."/>
            <person name="Kim T.-S."/>
            <person name="Lee W.-H."/>
            <person name="Kawkins C."/>
            <person name="Kim C.-K."/>
            <person name="Kim J.S."/>
            <person name="Ahn B.O."/>
            <person name="Rhee S.Y."/>
            <person name="Sohng J.K."/>
        </authorList>
    </citation>
    <scope>NUCLEOTIDE SEQUENCE</scope>
    <source>
        <tissue evidence="1">Leaf</tissue>
    </source>
</reference>
<dbReference type="Proteomes" id="UP000634136">
    <property type="component" value="Unassembled WGS sequence"/>
</dbReference>
<comment type="caution">
    <text evidence="1">The sequence shown here is derived from an EMBL/GenBank/DDBJ whole genome shotgun (WGS) entry which is preliminary data.</text>
</comment>
<dbReference type="EMBL" id="JAAIUW010000005">
    <property type="protein sequence ID" value="KAF7833368.1"/>
    <property type="molecule type" value="Genomic_DNA"/>
</dbReference>
<keyword evidence="2" id="KW-1185">Reference proteome</keyword>
<sequence length="62" mass="6978">MGLLNSLASERNGTLRNGEERKTLIWGFMVVIRVYGSEAGGRSGMRTSRKKRVYAEKIFEGI</sequence>